<evidence type="ECO:0000256" key="7">
    <source>
        <dbReference type="ARBA" id="ARBA00023128"/>
    </source>
</evidence>
<dbReference type="SUPFAM" id="SSF103506">
    <property type="entry name" value="Mitochondrial carrier"/>
    <property type="match status" value="1"/>
</dbReference>
<evidence type="ECO:0000256" key="10">
    <source>
        <dbReference type="RuleBase" id="RU000488"/>
    </source>
</evidence>
<dbReference type="InterPro" id="IPR023395">
    <property type="entry name" value="MCP_dom_sf"/>
</dbReference>
<evidence type="ECO:0000256" key="3">
    <source>
        <dbReference type="ARBA" id="ARBA00022448"/>
    </source>
</evidence>
<name>A0A1I7XPV5_HETBA</name>
<keyword evidence="8 9" id="KW-0472">Membrane</keyword>
<protein>
    <submittedName>
        <fullName evidence="12">Mitochondrial carrier protein</fullName>
    </submittedName>
</protein>
<dbReference type="PANTHER" id="PTHR45624">
    <property type="entry name" value="MITOCHONDRIAL BASIC AMINO ACIDS TRANSPORTER-RELATED"/>
    <property type="match status" value="1"/>
</dbReference>
<keyword evidence="6" id="KW-1133">Transmembrane helix</keyword>
<comment type="subcellular location">
    <subcellularLocation>
        <location evidence="1">Mitochondrion membrane</location>
        <topology evidence="1">Multi-pass membrane protein</topology>
    </subcellularLocation>
</comment>
<evidence type="ECO:0000256" key="4">
    <source>
        <dbReference type="ARBA" id="ARBA00022692"/>
    </source>
</evidence>
<dbReference type="GO" id="GO:0000064">
    <property type="term" value="F:L-ornithine transmembrane transporter activity"/>
    <property type="evidence" value="ECO:0007669"/>
    <property type="project" value="TreeGrafter"/>
</dbReference>
<evidence type="ECO:0000256" key="1">
    <source>
        <dbReference type="ARBA" id="ARBA00004225"/>
    </source>
</evidence>
<proteinExistence type="inferred from homology"/>
<dbReference type="Proteomes" id="UP000095283">
    <property type="component" value="Unplaced"/>
</dbReference>
<dbReference type="PANTHER" id="PTHR45624:SF12">
    <property type="entry name" value="MITOCHONDRIAL ORNITHINE TRANSPORTER 1"/>
    <property type="match status" value="1"/>
</dbReference>
<feature type="repeat" description="Solcar" evidence="9">
    <location>
        <begin position="17"/>
        <end position="154"/>
    </location>
</feature>
<keyword evidence="3 10" id="KW-0813">Transport</keyword>
<dbReference type="AlphaFoldDB" id="A0A1I7XPV5"/>
<keyword evidence="5" id="KW-0677">Repeat</keyword>
<evidence type="ECO:0000313" key="12">
    <source>
        <dbReference type="WBParaSite" id="Hba_19822"/>
    </source>
</evidence>
<reference evidence="12" key="1">
    <citation type="submission" date="2016-11" db="UniProtKB">
        <authorList>
            <consortium name="WormBaseParasite"/>
        </authorList>
    </citation>
    <scope>IDENTIFICATION</scope>
</reference>
<evidence type="ECO:0000256" key="2">
    <source>
        <dbReference type="ARBA" id="ARBA00006375"/>
    </source>
</evidence>
<evidence type="ECO:0000256" key="9">
    <source>
        <dbReference type="PROSITE-ProRule" id="PRU00282"/>
    </source>
</evidence>
<dbReference type="Gene3D" id="1.50.40.10">
    <property type="entry name" value="Mitochondrial carrier domain"/>
    <property type="match status" value="1"/>
</dbReference>
<keyword evidence="4 9" id="KW-0812">Transmembrane</keyword>
<dbReference type="Pfam" id="PF00153">
    <property type="entry name" value="Mito_carr"/>
    <property type="match status" value="2"/>
</dbReference>
<organism evidence="11 12">
    <name type="scientific">Heterorhabditis bacteriophora</name>
    <name type="common">Entomopathogenic nematode worm</name>
    <dbReference type="NCBI Taxonomy" id="37862"/>
    <lineage>
        <taxon>Eukaryota</taxon>
        <taxon>Metazoa</taxon>
        <taxon>Ecdysozoa</taxon>
        <taxon>Nematoda</taxon>
        <taxon>Chromadorea</taxon>
        <taxon>Rhabditida</taxon>
        <taxon>Rhabditina</taxon>
        <taxon>Rhabditomorpha</taxon>
        <taxon>Strongyloidea</taxon>
        <taxon>Heterorhabditidae</taxon>
        <taxon>Heterorhabditis</taxon>
    </lineage>
</organism>
<dbReference type="PROSITE" id="PS50920">
    <property type="entry name" value="SOLCAR"/>
    <property type="match status" value="1"/>
</dbReference>
<keyword evidence="7" id="KW-0496">Mitochondrion</keyword>
<dbReference type="InterPro" id="IPR018108">
    <property type="entry name" value="MCP_transmembrane"/>
</dbReference>
<evidence type="ECO:0000256" key="5">
    <source>
        <dbReference type="ARBA" id="ARBA00022737"/>
    </source>
</evidence>
<dbReference type="GO" id="GO:1990575">
    <property type="term" value="P:mitochondrial L-ornithine transmembrane transport"/>
    <property type="evidence" value="ECO:0007669"/>
    <property type="project" value="TreeGrafter"/>
</dbReference>
<comment type="similarity">
    <text evidence="2 10">Belongs to the mitochondrial carrier (TC 2.A.29) family.</text>
</comment>
<sequence length="257" mass="29835">MHANGDSNDNRTSNHFKDGAIDLIAGTIGGVANVYAGQPLDTVKVKKHISNGWNTRTVCWSVFTVIVTPYFISKEISYKIIIKLSGTVPALAANIAENAVLFTAYGYCQKLVVCRDMWKERGFRGFFIGLSPTLAREVPGYFFFFGAYETSRYMFAKEDQLKDDIEGKITNHLLLLYYYICLNYMLERLEYRIHFKGLHFRKSFIRNGNSRSGICYTLNRFIYVKTRFLGENFYFRLSKDYYFCALLLRINQRLNFL</sequence>
<dbReference type="WBParaSite" id="Hba_19822">
    <property type="protein sequence ID" value="Hba_19822"/>
    <property type="gene ID" value="Hba_19822"/>
</dbReference>
<keyword evidence="11" id="KW-1185">Reference proteome</keyword>
<accession>A0A1I7XPV5</accession>
<dbReference type="InterPro" id="IPR050567">
    <property type="entry name" value="Mitochondrial_Carrier"/>
</dbReference>
<evidence type="ECO:0000313" key="11">
    <source>
        <dbReference type="Proteomes" id="UP000095283"/>
    </source>
</evidence>
<dbReference type="GO" id="GO:0031966">
    <property type="term" value="C:mitochondrial membrane"/>
    <property type="evidence" value="ECO:0007669"/>
    <property type="project" value="UniProtKB-SubCell"/>
</dbReference>
<evidence type="ECO:0000256" key="8">
    <source>
        <dbReference type="ARBA" id="ARBA00023136"/>
    </source>
</evidence>
<evidence type="ECO:0000256" key="6">
    <source>
        <dbReference type="ARBA" id="ARBA00022989"/>
    </source>
</evidence>